<accession>A0A9N9H652</accession>
<evidence type="ECO:0000256" key="3">
    <source>
        <dbReference type="ARBA" id="ARBA00022777"/>
    </source>
</evidence>
<keyword evidence="1" id="KW-0808">Transferase</keyword>
<protein>
    <submittedName>
        <fullName evidence="6">24714_t:CDS:1</fullName>
    </submittedName>
</protein>
<evidence type="ECO:0000313" key="6">
    <source>
        <dbReference type="EMBL" id="CAG8656337.1"/>
    </source>
</evidence>
<keyword evidence="4" id="KW-0067">ATP-binding</keyword>
<dbReference type="EMBL" id="CAJVQA010007414">
    <property type="protein sequence ID" value="CAG8656337.1"/>
    <property type="molecule type" value="Genomic_DNA"/>
</dbReference>
<evidence type="ECO:0000256" key="2">
    <source>
        <dbReference type="ARBA" id="ARBA00022741"/>
    </source>
</evidence>
<dbReference type="InterPro" id="IPR000719">
    <property type="entry name" value="Prot_kinase_dom"/>
</dbReference>
<dbReference type="Gene3D" id="1.10.510.10">
    <property type="entry name" value="Transferase(Phosphotransferase) domain 1"/>
    <property type="match status" value="2"/>
</dbReference>
<dbReference type="CDD" id="cd00180">
    <property type="entry name" value="PKc"/>
    <property type="match status" value="1"/>
</dbReference>
<comment type="caution">
    <text evidence="6">The sequence shown here is derived from an EMBL/GenBank/DDBJ whole genome shotgun (WGS) entry which is preliminary data.</text>
</comment>
<reference evidence="6" key="1">
    <citation type="submission" date="2021-06" db="EMBL/GenBank/DDBJ databases">
        <authorList>
            <person name="Kallberg Y."/>
            <person name="Tangrot J."/>
            <person name="Rosling A."/>
        </authorList>
    </citation>
    <scope>NUCLEOTIDE SEQUENCE</scope>
    <source>
        <strain evidence="6">FL966</strain>
    </source>
</reference>
<dbReference type="InterPro" id="IPR001245">
    <property type="entry name" value="Ser-Thr/Tyr_kinase_cat_dom"/>
</dbReference>
<feature type="domain" description="Protein kinase" evidence="5">
    <location>
        <begin position="755"/>
        <end position="1027"/>
    </location>
</feature>
<evidence type="ECO:0000256" key="1">
    <source>
        <dbReference type="ARBA" id="ARBA00022679"/>
    </source>
</evidence>
<dbReference type="PANTHER" id="PTHR44329:SF288">
    <property type="entry name" value="MITOGEN-ACTIVATED PROTEIN KINASE KINASE KINASE 20"/>
    <property type="match status" value="1"/>
</dbReference>
<dbReference type="PROSITE" id="PS50011">
    <property type="entry name" value="PROTEIN_KINASE_DOM"/>
    <property type="match status" value="2"/>
</dbReference>
<dbReference type="SUPFAM" id="SSF56112">
    <property type="entry name" value="Protein kinase-like (PK-like)"/>
    <property type="match status" value="2"/>
</dbReference>
<dbReference type="Pfam" id="PF00069">
    <property type="entry name" value="Pkinase"/>
    <property type="match status" value="1"/>
</dbReference>
<dbReference type="AlphaFoldDB" id="A0A9N9H652"/>
<keyword evidence="3" id="KW-0418">Kinase</keyword>
<feature type="domain" description="Protein kinase" evidence="5">
    <location>
        <begin position="108"/>
        <end position="408"/>
    </location>
</feature>
<dbReference type="InterPro" id="IPR011009">
    <property type="entry name" value="Kinase-like_dom_sf"/>
</dbReference>
<dbReference type="GO" id="GO:0004674">
    <property type="term" value="F:protein serine/threonine kinase activity"/>
    <property type="evidence" value="ECO:0007669"/>
    <property type="project" value="TreeGrafter"/>
</dbReference>
<dbReference type="PANTHER" id="PTHR44329">
    <property type="entry name" value="SERINE/THREONINE-PROTEIN KINASE TNNI3K-RELATED"/>
    <property type="match status" value="1"/>
</dbReference>
<evidence type="ECO:0000259" key="5">
    <source>
        <dbReference type="PROSITE" id="PS50011"/>
    </source>
</evidence>
<proteinExistence type="predicted"/>
<gene>
    <name evidence="6" type="ORF">CPELLU_LOCUS9588</name>
</gene>
<organism evidence="6 7">
    <name type="scientific">Cetraspora pellucida</name>
    <dbReference type="NCBI Taxonomy" id="1433469"/>
    <lineage>
        <taxon>Eukaryota</taxon>
        <taxon>Fungi</taxon>
        <taxon>Fungi incertae sedis</taxon>
        <taxon>Mucoromycota</taxon>
        <taxon>Glomeromycotina</taxon>
        <taxon>Glomeromycetes</taxon>
        <taxon>Diversisporales</taxon>
        <taxon>Gigasporaceae</taxon>
        <taxon>Cetraspora</taxon>
    </lineage>
</organism>
<keyword evidence="2" id="KW-0547">Nucleotide-binding</keyword>
<dbReference type="InterPro" id="IPR008266">
    <property type="entry name" value="Tyr_kinase_AS"/>
</dbReference>
<evidence type="ECO:0000313" key="7">
    <source>
        <dbReference type="Proteomes" id="UP000789759"/>
    </source>
</evidence>
<dbReference type="Pfam" id="PF07714">
    <property type="entry name" value="PK_Tyr_Ser-Thr"/>
    <property type="match status" value="1"/>
</dbReference>
<dbReference type="OrthoDB" id="2314558at2759"/>
<name>A0A9N9H652_9GLOM</name>
<dbReference type="GO" id="GO:0005524">
    <property type="term" value="F:ATP binding"/>
    <property type="evidence" value="ECO:0007669"/>
    <property type="project" value="UniProtKB-KW"/>
</dbReference>
<dbReference type="InterPro" id="IPR051681">
    <property type="entry name" value="Ser/Thr_Kinases-Pseudokinases"/>
</dbReference>
<evidence type="ECO:0000256" key="4">
    <source>
        <dbReference type="ARBA" id="ARBA00022840"/>
    </source>
</evidence>
<keyword evidence="7" id="KW-1185">Reference proteome</keyword>
<dbReference type="Proteomes" id="UP000789759">
    <property type="component" value="Unassembled WGS sequence"/>
</dbReference>
<sequence>MVFLYIFTDKSMFQKLILTLSLTITRIDDCLGLNANSAEFGPFFLWQVVLPRHFAWLMFSSTIDFYFLPWIKKGHKKNDTDISISISLQQPPLTPLLQPAVEEVIHGYTITEEWYSGSTNNVCKAIKDSREYALKFFKDEAAFKYEAAILTLLKNSQVENNIVQLIEILETEKIIVLEHGICDLQTYIRKPTWIQSRQHIDEMKKKIVKDVVAGLEQCHKKGIIHTNLTPKSIVLFHQGAENLGTWKLIDFDTSRKISAPTTINTVNYCSPEVAKADFVGKTKKAHPLMDMFSFGLALFFMETGHHYWKRRDLWSIGPPLTKIEKLEFLRSKESLTVNVDDIDDINKRDIINHLLKPKKQRMTLTQFKKTIYYSSEDNEDIINAIILLDREEEDKYKQLMSLIPQEWEKISPQLFKLRSEKIPRLFIVIPVSPSWKNPRTTYDRFPQEIIDHVTKLFHVPKSSNLLNHIAKIGDQIHQIANELPPVTNSQVEVLDLDDDASHYYILNSFGLRELKEYFNSTNIIPGRLIEARRNDTNDFVWICERHSHDQLYEANFLASGSNVSHSSHIADEESIPVNNVRAIISDIVENVSFRPKLINEFKNITTSTMDVLELWFQDGNATVNDRELFADSLEKYNELLLRLLSYQVHRNHAKKTLWASTRKDRQDIIKLREEYKVNMIKLMSELIDKSANIILPGFKGSRVSYDDSFLRYEDDKFATWITRINELYELYIKQIRDHCLSTTLLRESYIPTSKIKELSNVNKRHGSTFCVVKSKTDNNMVAEKRLLKNAINLDILYSVEKEIYLFKRYLAPCEHIIGFFGVTVKSNTPCLLMEWAQDGNLYQYMKAYKTVDKKGMSWQFKIGLALDIAKAVSFLHENGIIHLDIRSHNILLNSDKKAKLSNFLWSRKLDGEHTLVSPPANYKHILRNRWMEPQQLLNPPQSKLDSKSDIYSMAILFWEITDGRGTLPHAHIPDRLLKQYVVDQKGRDGLPYDDEYHIFNKLVRKMWAWYRPHRPEIMQVVATLERLSNIKGKNRDVSSGILKKCGINKLQN</sequence>
<dbReference type="PROSITE" id="PS00109">
    <property type="entry name" value="PROTEIN_KINASE_TYR"/>
    <property type="match status" value="1"/>
</dbReference>